<keyword evidence="3 4" id="KW-0964">Secreted</keyword>
<dbReference type="EMBL" id="JAVXUO010001952">
    <property type="protein sequence ID" value="KAK2977770.1"/>
    <property type="molecule type" value="Genomic_DNA"/>
</dbReference>
<comment type="function">
    <text evidence="4">Dirigent proteins impart stereoselectivity on the phenoxy radical-coupling reaction, yielding optically active lignans from two molecules of coniferyl alcohol in the biosynthesis of lignans, flavonolignans, and alkaloids and thus plays a central role in plant secondary metabolism.</text>
</comment>
<comment type="similarity">
    <text evidence="1 4">Belongs to the plant dirigent protein family.</text>
</comment>
<gene>
    <name evidence="5" type="ORF">RJ640_028915</name>
</gene>
<accession>A0AA88RPR1</accession>
<comment type="subcellular location">
    <subcellularLocation>
        <location evidence="4">Secreted</location>
        <location evidence="4">Extracellular space</location>
        <location evidence="4">Apoplast</location>
    </subcellularLocation>
</comment>
<evidence type="ECO:0000256" key="3">
    <source>
        <dbReference type="ARBA" id="ARBA00022525"/>
    </source>
</evidence>
<comment type="caution">
    <text evidence="5">The sequence shown here is derived from an EMBL/GenBank/DDBJ whole genome shotgun (WGS) entry which is preliminary data.</text>
</comment>
<dbReference type="Gene3D" id="2.40.480.10">
    <property type="entry name" value="Allene oxide cyclase-like"/>
    <property type="match status" value="1"/>
</dbReference>
<feature type="chain" id="PRO_5041518557" description="Dirigent protein" evidence="4">
    <location>
        <begin position="21"/>
        <end position="238"/>
    </location>
</feature>
<dbReference type="InterPro" id="IPR004265">
    <property type="entry name" value="Dirigent"/>
</dbReference>
<keyword evidence="4" id="KW-0732">Signal</keyword>
<keyword evidence="6" id="KW-1185">Reference proteome</keyword>
<dbReference type="AlphaFoldDB" id="A0AA88RPR1"/>
<evidence type="ECO:0000256" key="1">
    <source>
        <dbReference type="ARBA" id="ARBA00010746"/>
    </source>
</evidence>
<evidence type="ECO:0000256" key="4">
    <source>
        <dbReference type="RuleBase" id="RU363099"/>
    </source>
</evidence>
<dbReference type="GO" id="GO:0048046">
    <property type="term" value="C:apoplast"/>
    <property type="evidence" value="ECO:0007669"/>
    <property type="project" value="UniProtKB-SubCell"/>
</dbReference>
<dbReference type="InterPro" id="IPR044859">
    <property type="entry name" value="Allene_oxi_cyc_Dirigent"/>
</dbReference>
<sequence>MGKLTAFPVFFAVLISFCLAHGKSKGPKEVEEWFENLSHAKQKEEIGLLCPWNFVFKDREYNDNTLVVLGYNLIIDAYHEMPIVGGSGVFRLAQGAVTFETYFFNSTLRNLTVEGRGTGKGYSEFMKKICNPKDFGRSIGNGFVFGFGGGTRDRFLTSRFPRDWIRTKIKDVTSGRATTVMISTPVRVAEGLKCERSPSAEIESMMNGGLQVPKNTLESCPVTLSGGVHYLRETVHRE</sequence>
<dbReference type="Proteomes" id="UP001187471">
    <property type="component" value="Unassembled WGS sequence"/>
</dbReference>
<dbReference type="GO" id="GO:0009699">
    <property type="term" value="P:phenylpropanoid biosynthetic process"/>
    <property type="evidence" value="ECO:0007669"/>
    <property type="project" value="UniProtKB-ARBA"/>
</dbReference>
<organism evidence="5 6">
    <name type="scientific">Escallonia rubra</name>
    <dbReference type="NCBI Taxonomy" id="112253"/>
    <lineage>
        <taxon>Eukaryota</taxon>
        <taxon>Viridiplantae</taxon>
        <taxon>Streptophyta</taxon>
        <taxon>Embryophyta</taxon>
        <taxon>Tracheophyta</taxon>
        <taxon>Spermatophyta</taxon>
        <taxon>Magnoliopsida</taxon>
        <taxon>eudicotyledons</taxon>
        <taxon>Gunneridae</taxon>
        <taxon>Pentapetalae</taxon>
        <taxon>asterids</taxon>
        <taxon>campanulids</taxon>
        <taxon>Escalloniales</taxon>
        <taxon>Escalloniaceae</taxon>
        <taxon>Escallonia</taxon>
    </lineage>
</organism>
<proteinExistence type="inferred from homology"/>
<keyword evidence="4" id="KW-0052">Apoplast</keyword>
<dbReference type="PANTHER" id="PTHR21495">
    <property type="entry name" value="NUCLEOPORIN-RELATED"/>
    <property type="match status" value="1"/>
</dbReference>
<evidence type="ECO:0000313" key="5">
    <source>
        <dbReference type="EMBL" id="KAK2977770.1"/>
    </source>
</evidence>
<reference evidence="5" key="1">
    <citation type="submission" date="2022-12" db="EMBL/GenBank/DDBJ databases">
        <title>Draft genome assemblies for two species of Escallonia (Escalloniales).</title>
        <authorList>
            <person name="Chanderbali A."/>
            <person name="Dervinis C."/>
            <person name="Anghel I."/>
            <person name="Soltis D."/>
            <person name="Soltis P."/>
            <person name="Zapata F."/>
        </authorList>
    </citation>
    <scope>NUCLEOTIDE SEQUENCE</scope>
    <source>
        <strain evidence="5">UCBG92.1500</strain>
        <tissue evidence="5">Leaf</tissue>
    </source>
</reference>
<name>A0AA88RPR1_9ASTE</name>
<feature type="signal peptide" evidence="4">
    <location>
        <begin position="1"/>
        <end position="20"/>
    </location>
</feature>
<evidence type="ECO:0000313" key="6">
    <source>
        <dbReference type="Proteomes" id="UP001187471"/>
    </source>
</evidence>
<evidence type="ECO:0000256" key="2">
    <source>
        <dbReference type="ARBA" id="ARBA00011738"/>
    </source>
</evidence>
<protein>
    <recommendedName>
        <fullName evidence="4">Dirigent protein</fullName>
    </recommendedName>
</protein>
<comment type="subunit">
    <text evidence="2 4">Homodimer.</text>
</comment>
<dbReference type="Pfam" id="PF03018">
    <property type="entry name" value="Dirigent"/>
    <property type="match status" value="1"/>
</dbReference>